<sequence length="209" mass="23560">MSSLSRTKRLVAILLIGIFLIGVVWAYLFQIRPLQGEQRETQDSLEHETRLMETLESRLEEVENMDLTADSVELQRQLPLKPFYEQVFSIIYDAQSETGSVVSSYDISSNGTAELPVEGAGENLQGITFHLEVQSPSYDDMIGFIDFLENSERILSVDQFTFSSPGEQDEAIQYQLVINTFYREGLDGLRGTQPSIDIPESAAKQNPLQ</sequence>
<reference evidence="1 2" key="1">
    <citation type="journal article" date="2019" name="Int. J. Syst. Evol. Microbiol.">
        <title>The Global Catalogue of Microorganisms (GCM) 10K type strain sequencing project: providing services to taxonomists for standard genome sequencing and annotation.</title>
        <authorList>
            <consortium name="The Broad Institute Genomics Platform"/>
            <consortium name="The Broad Institute Genome Sequencing Center for Infectious Disease"/>
            <person name="Wu L."/>
            <person name="Ma J."/>
        </authorList>
    </citation>
    <scope>NUCLEOTIDE SEQUENCE [LARGE SCALE GENOMIC DNA]</scope>
    <source>
        <strain evidence="1 2">JCM 12389</strain>
    </source>
</reference>
<comment type="caution">
    <text evidence="1">The sequence shown here is derived from an EMBL/GenBank/DDBJ whole genome shotgun (WGS) entry which is preliminary data.</text>
</comment>
<dbReference type="Gene3D" id="3.30.70.60">
    <property type="match status" value="1"/>
</dbReference>
<gene>
    <name evidence="1" type="ORF">GCM10008986_26890</name>
</gene>
<dbReference type="RefSeq" id="WP_343842046.1">
    <property type="nucleotide sequence ID" value="NZ_BAAADO010000005.1"/>
</dbReference>
<keyword evidence="2" id="KW-1185">Reference proteome</keyword>
<dbReference type="InterPro" id="IPR014717">
    <property type="entry name" value="Transl_elong_EF1B/ribsomal_bS6"/>
</dbReference>
<name>A0ABN1BI63_9BACI</name>
<evidence type="ECO:0000313" key="1">
    <source>
        <dbReference type="EMBL" id="GAA0498412.1"/>
    </source>
</evidence>
<dbReference type="Proteomes" id="UP001500880">
    <property type="component" value="Unassembled WGS sequence"/>
</dbReference>
<dbReference type="EMBL" id="BAAADO010000005">
    <property type="protein sequence ID" value="GAA0498412.1"/>
    <property type="molecule type" value="Genomic_DNA"/>
</dbReference>
<evidence type="ECO:0000313" key="2">
    <source>
        <dbReference type="Proteomes" id="UP001500880"/>
    </source>
</evidence>
<organism evidence="1 2">
    <name type="scientific">Salinibacillus aidingensis</name>
    <dbReference type="NCBI Taxonomy" id="237684"/>
    <lineage>
        <taxon>Bacteria</taxon>
        <taxon>Bacillati</taxon>
        <taxon>Bacillota</taxon>
        <taxon>Bacilli</taxon>
        <taxon>Bacillales</taxon>
        <taxon>Bacillaceae</taxon>
        <taxon>Salinibacillus</taxon>
    </lineage>
</organism>
<proteinExistence type="predicted"/>
<evidence type="ECO:0008006" key="3">
    <source>
        <dbReference type="Google" id="ProtNLM"/>
    </source>
</evidence>
<protein>
    <recommendedName>
        <fullName evidence="3">Type IV pilus assembly protein PilO</fullName>
    </recommendedName>
</protein>
<accession>A0ABN1BI63</accession>